<dbReference type="InterPro" id="IPR014054">
    <property type="entry name" value="Phage_regulatory_Rha"/>
</dbReference>
<dbReference type="Proteomes" id="UP000283497">
    <property type="component" value="Unassembled WGS sequence"/>
</dbReference>
<proteinExistence type="predicted"/>
<evidence type="ECO:0000313" key="2">
    <source>
        <dbReference type="Proteomes" id="UP000283497"/>
    </source>
</evidence>
<gene>
    <name evidence="1" type="ORF">DW068_10155</name>
</gene>
<comment type="caution">
    <text evidence="1">The sequence shown here is derived from an EMBL/GenBank/DDBJ whole genome shotgun (WGS) entry which is preliminary data.</text>
</comment>
<organism evidence="1 2">
    <name type="scientific">Anaerobutyricum hallii</name>
    <dbReference type="NCBI Taxonomy" id="39488"/>
    <lineage>
        <taxon>Bacteria</taxon>
        <taxon>Bacillati</taxon>
        <taxon>Bacillota</taxon>
        <taxon>Clostridia</taxon>
        <taxon>Lachnospirales</taxon>
        <taxon>Lachnospiraceae</taxon>
        <taxon>Anaerobutyricum</taxon>
    </lineage>
</organism>
<evidence type="ECO:0008006" key="3">
    <source>
        <dbReference type="Google" id="ProtNLM"/>
    </source>
</evidence>
<reference evidence="1 2" key="1">
    <citation type="submission" date="2018-08" db="EMBL/GenBank/DDBJ databases">
        <title>A genome reference for cultivated species of the human gut microbiota.</title>
        <authorList>
            <person name="Zou Y."/>
            <person name="Xue W."/>
            <person name="Luo G."/>
        </authorList>
    </citation>
    <scope>NUCLEOTIDE SEQUENCE [LARGE SCALE GENOMIC DNA]</scope>
    <source>
        <strain evidence="1 2">AF45-14BH</strain>
    </source>
</reference>
<accession>A0A415G648</accession>
<dbReference type="Pfam" id="PF09669">
    <property type="entry name" value="Phage_pRha"/>
    <property type="match status" value="1"/>
</dbReference>
<dbReference type="EMBL" id="QRNJ01000038">
    <property type="protein sequence ID" value="RHK38142.1"/>
    <property type="molecule type" value="Genomic_DNA"/>
</dbReference>
<dbReference type="RefSeq" id="WP_118314747.1">
    <property type="nucleotide sequence ID" value="NZ_CATZPD010000051.1"/>
</dbReference>
<sequence>MDNLVILKGNDVFTNSWVIAEGTGNSHRAIKSIVDKYSDDFKEFGKLSYHSKWFENEKQKKIFSDNSKGVSREKTKIEVILLNEPQATLLITYLRNTEQVRRFKKNLVFEFYRMRDFIREKQTPAWQESRQTGITTRKKETDAIKRLCEYATAQGSKHPERLYTAYTKLANKAAGITNRTTATNLQLSVLTVAESIIAQTIDAGIEENKPYKEIYQDCKRKLAVLQGVGK</sequence>
<evidence type="ECO:0000313" key="1">
    <source>
        <dbReference type="EMBL" id="RHK38142.1"/>
    </source>
</evidence>
<protein>
    <recommendedName>
        <fullName evidence="3">Phage regulatory protein Rha (Phage_pRha)</fullName>
    </recommendedName>
</protein>
<dbReference type="AlphaFoldDB" id="A0A415G648"/>
<name>A0A415G648_9FIRM</name>